<gene>
    <name evidence="8" type="ORF">AT9943_LOCUS14422</name>
</gene>
<dbReference type="GO" id="GO:0004857">
    <property type="term" value="F:enzyme inhibitor activity"/>
    <property type="evidence" value="ECO:0007669"/>
    <property type="project" value="InterPro"/>
</dbReference>
<name>A0A7G2F069_ARATH</name>
<evidence type="ECO:0000256" key="3">
    <source>
        <dbReference type="ARBA" id="ARBA00007786"/>
    </source>
</evidence>
<comment type="similarity">
    <text evidence="2">In the N-terminal section; belongs to the PMEI family.</text>
</comment>
<dbReference type="AlphaFoldDB" id="A0A7G2F069"/>
<evidence type="ECO:0000256" key="2">
    <source>
        <dbReference type="ARBA" id="ARBA00006027"/>
    </source>
</evidence>
<dbReference type="UniPathway" id="UPA00545">
    <property type="reaction ID" value="UER00823"/>
</dbReference>
<evidence type="ECO:0000256" key="6">
    <source>
        <dbReference type="SAM" id="SignalP"/>
    </source>
</evidence>
<keyword evidence="4" id="KW-0378">Hydrolase</keyword>
<dbReference type="EMBL" id="LR881469">
    <property type="protein sequence ID" value="CAD5326675.1"/>
    <property type="molecule type" value="Genomic_DNA"/>
</dbReference>
<dbReference type="FunFam" id="1.20.140.40:FF:000066">
    <property type="match status" value="1"/>
</dbReference>
<dbReference type="Proteomes" id="UP000516314">
    <property type="component" value="Chromosome 4"/>
</dbReference>
<dbReference type="GO" id="GO:0042545">
    <property type="term" value="P:cell wall modification"/>
    <property type="evidence" value="ECO:0007669"/>
    <property type="project" value="InterPro"/>
</dbReference>
<reference evidence="8 9" key="1">
    <citation type="submission" date="2020-09" db="EMBL/GenBank/DDBJ databases">
        <authorList>
            <person name="Ashkenazy H."/>
        </authorList>
    </citation>
    <scope>NUCLEOTIDE SEQUENCE [LARGE SCALE GENOMIC DNA]</scope>
    <source>
        <strain evidence="9">cv. Cdm-0</strain>
    </source>
</reference>
<protein>
    <submittedName>
        <fullName evidence="8">(thale cress) hypothetical protein</fullName>
    </submittedName>
</protein>
<dbReference type="Gene3D" id="2.160.20.10">
    <property type="entry name" value="Single-stranded right-handed beta-helix, Pectin lyase-like"/>
    <property type="match status" value="2"/>
</dbReference>
<dbReference type="GO" id="GO:0045490">
    <property type="term" value="P:pectin catabolic process"/>
    <property type="evidence" value="ECO:0007669"/>
    <property type="project" value="UniProtKB-UniPathway"/>
</dbReference>
<evidence type="ECO:0000256" key="1">
    <source>
        <dbReference type="ARBA" id="ARBA00005184"/>
    </source>
</evidence>
<feature type="signal peptide" evidence="6">
    <location>
        <begin position="1"/>
        <end position="20"/>
    </location>
</feature>
<evidence type="ECO:0000313" key="9">
    <source>
        <dbReference type="Proteomes" id="UP000516314"/>
    </source>
</evidence>
<comment type="pathway">
    <text evidence="1">Glycan metabolism; pectin degradation; 2-dehydro-3-deoxy-D-gluconate from pectin: step 1/5.</text>
</comment>
<dbReference type="Pfam" id="PF01095">
    <property type="entry name" value="Pectinesterase"/>
    <property type="match status" value="2"/>
</dbReference>
<dbReference type="GO" id="GO:0030599">
    <property type="term" value="F:pectinesterase activity"/>
    <property type="evidence" value="ECO:0007669"/>
    <property type="project" value="InterPro"/>
</dbReference>
<dbReference type="SMART" id="SM00856">
    <property type="entry name" value="PMEI"/>
    <property type="match status" value="1"/>
</dbReference>
<dbReference type="InterPro" id="IPR011050">
    <property type="entry name" value="Pectin_lyase_fold/virulence"/>
</dbReference>
<dbReference type="SUPFAM" id="SSF51126">
    <property type="entry name" value="Pectin lyase-like"/>
    <property type="match status" value="1"/>
</dbReference>
<dbReference type="Gene3D" id="1.20.140.40">
    <property type="entry name" value="Invertase/pectin methylesterase inhibitor family protein"/>
    <property type="match status" value="1"/>
</dbReference>
<dbReference type="CDD" id="cd15798">
    <property type="entry name" value="PMEI-like_3"/>
    <property type="match status" value="1"/>
</dbReference>
<evidence type="ECO:0000313" key="8">
    <source>
        <dbReference type="EMBL" id="CAD5326675.1"/>
    </source>
</evidence>
<keyword evidence="6" id="KW-0732">Signal</keyword>
<feature type="domain" description="Pectinesterase inhibitor" evidence="7">
    <location>
        <begin position="19"/>
        <end position="156"/>
    </location>
</feature>
<dbReference type="InterPro" id="IPR012334">
    <property type="entry name" value="Pectin_lyas_fold"/>
</dbReference>
<dbReference type="Pfam" id="PF04043">
    <property type="entry name" value="PMEI"/>
    <property type="match status" value="1"/>
</dbReference>
<dbReference type="NCBIfam" id="TIGR01614">
    <property type="entry name" value="PME_inhib"/>
    <property type="match status" value="1"/>
</dbReference>
<accession>A0A7G2F069</accession>
<sequence>MKRGVIVKCFMLFLITDVSSMVFGNEMCDETPHPGECKTLLIKHKPIRSTTQFLQVSVERTLDGAVKAKSDTYFLEPQFGSKQAWEECMDLYEQTIHRLNESVLCPKNVCSRSDVQAWLSTALTNLDTCQEEMSELGVSSHSLESITIDVINTLAINKRMEQNGKEFGISKITMKTLSIGEKVDVVVAQDGSGDYKTIQEAVNGAGERPKGSPRYVIHVKQGVYEEYVNVGIKSNNIMITGDGIGKTIITGDKSKGRGFSTYKSATFVNTITAQSRFNPNQTTGIVIHNSVVKGAPGVQLGGVKTYLGRPWRSYARTVVIGTYLDTLIEPNGWIDWDNVTALSTLYYGEYQNSGPGSGTENRVDWAGFHVISDIQEAREFTLPNSSTLLHGYRLPKCLSPSISNNILEHIFVTFI</sequence>
<proteinExistence type="inferred from homology"/>
<evidence type="ECO:0000256" key="4">
    <source>
        <dbReference type="ARBA" id="ARBA00022801"/>
    </source>
</evidence>
<evidence type="ECO:0000256" key="5">
    <source>
        <dbReference type="ARBA" id="ARBA00023085"/>
    </source>
</evidence>
<dbReference type="InterPro" id="IPR006501">
    <property type="entry name" value="Pectinesterase_inhib_dom"/>
</dbReference>
<dbReference type="PANTHER" id="PTHR31707">
    <property type="entry name" value="PECTINESTERASE"/>
    <property type="match status" value="1"/>
</dbReference>
<organism evidence="8 9">
    <name type="scientific">Arabidopsis thaliana</name>
    <name type="common">Mouse-ear cress</name>
    <dbReference type="NCBI Taxonomy" id="3702"/>
    <lineage>
        <taxon>Eukaryota</taxon>
        <taxon>Viridiplantae</taxon>
        <taxon>Streptophyta</taxon>
        <taxon>Embryophyta</taxon>
        <taxon>Tracheophyta</taxon>
        <taxon>Spermatophyta</taxon>
        <taxon>Magnoliopsida</taxon>
        <taxon>eudicotyledons</taxon>
        <taxon>Gunneridae</taxon>
        <taxon>Pentapetalae</taxon>
        <taxon>rosids</taxon>
        <taxon>malvids</taxon>
        <taxon>Brassicales</taxon>
        <taxon>Brassicaceae</taxon>
        <taxon>Camelineae</taxon>
        <taxon>Arabidopsis</taxon>
    </lineage>
</organism>
<comment type="similarity">
    <text evidence="3">In the C-terminal section; belongs to the pectinesterase family.</text>
</comment>
<dbReference type="InterPro" id="IPR000070">
    <property type="entry name" value="Pectinesterase_cat"/>
</dbReference>
<feature type="chain" id="PRO_5028797345" evidence="6">
    <location>
        <begin position="21"/>
        <end position="415"/>
    </location>
</feature>
<keyword evidence="5" id="KW-0063">Aspartyl esterase</keyword>
<evidence type="ECO:0000259" key="7">
    <source>
        <dbReference type="SMART" id="SM00856"/>
    </source>
</evidence>
<dbReference type="SUPFAM" id="SSF101148">
    <property type="entry name" value="Plant invertase/pectin methylesterase inhibitor"/>
    <property type="match status" value="1"/>
</dbReference>
<dbReference type="InterPro" id="IPR035513">
    <property type="entry name" value="Invertase/methylesterase_inhib"/>
</dbReference>